<feature type="region of interest" description="Disordered" evidence="1">
    <location>
        <begin position="1"/>
        <end position="100"/>
    </location>
</feature>
<feature type="region of interest" description="Disordered" evidence="1">
    <location>
        <begin position="115"/>
        <end position="160"/>
    </location>
</feature>
<evidence type="ECO:0000256" key="1">
    <source>
        <dbReference type="SAM" id="MobiDB-lite"/>
    </source>
</evidence>
<evidence type="ECO:0000313" key="2">
    <source>
        <dbReference type="EMBL" id="KAG0270615.1"/>
    </source>
</evidence>
<dbReference type="AlphaFoldDB" id="A0A9P6QM33"/>
<dbReference type="EMBL" id="JAAAJB010000002">
    <property type="protein sequence ID" value="KAG0270615.1"/>
    <property type="molecule type" value="Genomic_DNA"/>
</dbReference>
<accession>A0A9P6QM33</accession>
<evidence type="ECO:0000313" key="3">
    <source>
        <dbReference type="Proteomes" id="UP000807716"/>
    </source>
</evidence>
<organism evidence="2 3">
    <name type="scientific">Actinomortierella ambigua</name>
    <dbReference type="NCBI Taxonomy" id="1343610"/>
    <lineage>
        <taxon>Eukaryota</taxon>
        <taxon>Fungi</taxon>
        <taxon>Fungi incertae sedis</taxon>
        <taxon>Mucoromycota</taxon>
        <taxon>Mortierellomycotina</taxon>
        <taxon>Mortierellomycetes</taxon>
        <taxon>Mortierellales</taxon>
        <taxon>Mortierellaceae</taxon>
        <taxon>Actinomortierella</taxon>
    </lineage>
</organism>
<gene>
    <name evidence="2" type="ORF">DFQ27_002606</name>
</gene>
<feature type="compositionally biased region" description="Polar residues" evidence="1">
    <location>
        <begin position="1"/>
        <end position="19"/>
    </location>
</feature>
<dbReference type="Proteomes" id="UP000807716">
    <property type="component" value="Unassembled WGS sequence"/>
</dbReference>
<protein>
    <submittedName>
        <fullName evidence="2">Uncharacterized protein</fullName>
    </submittedName>
</protein>
<feature type="compositionally biased region" description="Low complexity" evidence="1">
    <location>
        <begin position="63"/>
        <end position="79"/>
    </location>
</feature>
<reference evidence="2" key="1">
    <citation type="journal article" date="2020" name="Fungal Divers.">
        <title>Resolving the Mortierellaceae phylogeny through synthesis of multi-gene phylogenetics and phylogenomics.</title>
        <authorList>
            <person name="Vandepol N."/>
            <person name="Liber J."/>
            <person name="Desiro A."/>
            <person name="Na H."/>
            <person name="Kennedy M."/>
            <person name="Barry K."/>
            <person name="Grigoriev I.V."/>
            <person name="Miller A.N."/>
            <person name="O'Donnell K."/>
            <person name="Stajich J.E."/>
            <person name="Bonito G."/>
        </authorList>
    </citation>
    <scope>NUCLEOTIDE SEQUENCE</scope>
    <source>
        <strain evidence="2">BC1065</strain>
    </source>
</reference>
<proteinExistence type="predicted"/>
<feature type="compositionally biased region" description="Low complexity" evidence="1">
    <location>
        <begin position="40"/>
        <end position="50"/>
    </location>
</feature>
<name>A0A9P6QM33_9FUNG</name>
<comment type="caution">
    <text evidence="2">The sequence shown here is derived from an EMBL/GenBank/DDBJ whole genome shotgun (WGS) entry which is preliminary data.</text>
</comment>
<dbReference type="OrthoDB" id="2414611at2759"/>
<feature type="compositionally biased region" description="Basic and acidic residues" evidence="1">
    <location>
        <begin position="120"/>
        <end position="136"/>
    </location>
</feature>
<sequence length="160" mass="16636">MSSLQNSNTSTLGTGSNGRTPLGHSHSTHAPLETFDQATREAAASAAGTRADQEDDRQVEQQSSSSSSAAAAAASPSHSRGAKRTNLGSSGQRTRGLGDVVGNFDINDAYILQANSAVQLDRDVRQSRQLVDDSKQKGVHGQTPSAEAIPSGGNDNVYIE</sequence>
<keyword evidence="3" id="KW-1185">Reference proteome</keyword>